<comment type="caution">
    <text evidence="1">The sequence shown here is derived from an EMBL/GenBank/DDBJ whole genome shotgun (WGS) entry which is preliminary data.</text>
</comment>
<name>A0ACC2E3E6_DIPCM</name>
<sequence>MIKEFRTSYPTNFLLKLPLYLPCCRIFVEWVRAHMTLKSSILLSTYLDLNQSVFSLSQARPLEKIVLSMTFSSHSETSSNSSRGLSLRSCYNQILHSHNYEGFHEADSKIQQSLHNKRI</sequence>
<dbReference type="EMBL" id="CM055094">
    <property type="protein sequence ID" value="KAJ7560920.1"/>
    <property type="molecule type" value="Genomic_DNA"/>
</dbReference>
<reference evidence="2" key="1">
    <citation type="journal article" date="2024" name="Proc. Natl. Acad. Sci. U.S.A.">
        <title>Extraordinary preservation of gene collinearity over three hundred million years revealed in homosporous lycophytes.</title>
        <authorList>
            <person name="Li C."/>
            <person name="Wickell D."/>
            <person name="Kuo L.Y."/>
            <person name="Chen X."/>
            <person name="Nie B."/>
            <person name="Liao X."/>
            <person name="Peng D."/>
            <person name="Ji J."/>
            <person name="Jenkins J."/>
            <person name="Williams M."/>
            <person name="Shu S."/>
            <person name="Plott C."/>
            <person name="Barry K."/>
            <person name="Rajasekar S."/>
            <person name="Grimwood J."/>
            <person name="Han X."/>
            <person name="Sun S."/>
            <person name="Hou Z."/>
            <person name="He W."/>
            <person name="Dai G."/>
            <person name="Sun C."/>
            <person name="Schmutz J."/>
            <person name="Leebens-Mack J.H."/>
            <person name="Li F.W."/>
            <person name="Wang L."/>
        </authorList>
    </citation>
    <scope>NUCLEOTIDE SEQUENCE [LARGE SCALE GENOMIC DNA]</scope>
    <source>
        <strain evidence="2">cv. PW_Plant_1</strain>
    </source>
</reference>
<evidence type="ECO:0000313" key="2">
    <source>
        <dbReference type="Proteomes" id="UP001162992"/>
    </source>
</evidence>
<gene>
    <name evidence="1" type="ORF">O6H91_03G006200</name>
</gene>
<proteinExistence type="predicted"/>
<dbReference type="Proteomes" id="UP001162992">
    <property type="component" value="Chromosome 3"/>
</dbReference>
<accession>A0ACC2E3E6</accession>
<organism evidence="1 2">
    <name type="scientific">Diphasiastrum complanatum</name>
    <name type="common">Issler's clubmoss</name>
    <name type="synonym">Lycopodium complanatum</name>
    <dbReference type="NCBI Taxonomy" id="34168"/>
    <lineage>
        <taxon>Eukaryota</taxon>
        <taxon>Viridiplantae</taxon>
        <taxon>Streptophyta</taxon>
        <taxon>Embryophyta</taxon>
        <taxon>Tracheophyta</taxon>
        <taxon>Lycopodiopsida</taxon>
        <taxon>Lycopodiales</taxon>
        <taxon>Lycopodiaceae</taxon>
        <taxon>Lycopodioideae</taxon>
        <taxon>Diphasiastrum</taxon>
    </lineage>
</organism>
<evidence type="ECO:0000313" key="1">
    <source>
        <dbReference type="EMBL" id="KAJ7560920.1"/>
    </source>
</evidence>
<keyword evidence="2" id="KW-1185">Reference proteome</keyword>
<protein>
    <submittedName>
        <fullName evidence="1">Uncharacterized protein</fullName>
    </submittedName>
</protein>